<dbReference type="PANTHER" id="PTHR31661">
    <property type="entry name" value="SIMILAR TO CDNA SEQUENCE BC052040"/>
    <property type="match status" value="1"/>
</dbReference>
<gene>
    <name evidence="7" type="primary">CDIN1</name>
</gene>
<evidence type="ECO:0000256" key="2">
    <source>
        <dbReference type="ARBA" id="ARBA00004496"/>
    </source>
</evidence>
<dbReference type="PANTHER" id="PTHR31661:SF1">
    <property type="entry name" value="CDAN1-INTERACTING NUCLEASE 1"/>
    <property type="match status" value="1"/>
</dbReference>
<evidence type="ECO:0000256" key="3">
    <source>
        <dbReference type="ARBA" id="ARBA00022490"/>
    </source>
</evidence>
<reference evidence="7" key="2">
    <citation type="submission" date="2025-09" db="UniProtKB">
        <authorList>
            <consortium name="Ensembl"/>
        </authorList>
    </citation>
    <scope>IDENTIFICATION</scope>
</reference>
<dbReference type="GeneTree" id="ENSGT00390000018465"/>
<dbReference type="GO" id="GO:0005634">
    <property type="term" value="C:nucleus"/>
    <property type="evidence" value="ECO:0007669"/>
    <property type="project" value="UniProtKB-SubCell"/>
</dbReference>
<feature type="region of interest" description="Disordered" evidence="6">
    <location>
        <begin position="1"/>
        <end position="32"/>
    </location>
</feature>
<reference evidence="7" key="1">
    <citation type="submission" date="2025-08" db="UniProtKB">
        <authorList>
            <consortium name="Ensembl"/>
        </authorList>
    </citation>
    <scope>IDENTIFICATION</scope>
</reference>
<dbReference type="GO" id="GO:0030218">
    <property type="term" value="P:erythrocyte differentiation"/>
    <property type="evidence" value="ECO:0007669"/>
    <property type="project" value="TreeGrafter"/>
</dbReference>
<dbReference type="GO" id="GO:0005737">
    <property type="term" value="C:cytoplasm"/>
    <property type="evidence" value="ECO:0007669"/>
    <property type="project" value="UniProtKB-SubCell"/>
</dbReference>
<protein>
    <recommendedName>
        <fullName evidence="5">CDAN1-interacting nuclease 1</fullName>
    </recommendedName>
</protein>
<keyword evidence="3" id="KW-0963">Cytoplasm</keyword>
<evidence type="ECO:0000256" key="6">
    <source>
        <dbReference type="SAM" id="MobiDB-lite"/>
    </source>
</evidence>
<evidence type="ECO:0000256" key="4">
    <source>
        <dbReference type="ARBA" id="ARBA00023242"/>
    </source>
</evidence>
<evidence type="ECO:0000256" key="5">
    <source>
        <dbReference type="ARBA" id="ARBA00023480"/>
    </source>
</evidence>
<dbReference type="Pfam" id="PF14811">
    <property type="entry name" value="TPD"/>
    <property type="match status" value="1"/>
</dbReference>
<organism evidence="7 8">
    <name type="scientific">Leptobrachium leishanense</name>
    <name type="common">Leishan spiny toad</name>
    <dbReference type="NCBI Taxonomy" id="445787"/>
    <lineage>
        <taxon>Eukaryota</taxon>
        <taxon>Metazoa</taxon>
        <taxon>Chordata</taxon>
        <taxon>Craniata</taxon>
        <taxon>Vertebrata</taxon>
        <taxon>Euteleostomi</taxon>
        <taxon>Amphibia</taxon>
        <taxon>Batrachia</taxon>
        <taxon>Anura</taxon>
        <taxon>Pelobatoidea</taxon>
        <taxon>Megophryidae</taxon>
        <taxon>Leptobrachium</taxon>
    </lineage>
</organism>
<dbReference type="AlphaFoldDB" id="A0A8C5QXU9"/>
<evidence type="ECO:0000313" key="8">
    <source>
        <dbReference type="Proteomes" id="UP000694569"/>
    </source>
</evidence>
<dbReference type="OrthoDB" id="1272at2759"/>
<proteinExistence type="predicted"/>
<evidence type="ECO:0000313" key="7">
    <source>
        <dbReference type="Ensembl" id="ENSLLEP00000044217.1"/>
    </source>
</evidence>
<dbReference type="Proteomes" id="UP000694569">
    <property type="component" value="Unplaced"/>
</dbReference>
<evidence type="ECO:0000256" key="1">
    <source>
        <dbReference type="ARBA" id="ARBA00004123"/>
    </source>
</evidence>
<dbReference type="InterPro" id="IPR029404">
    <property type="entry name" value="CDIN1"/>
</dbReference>
<comment type="subcellular location">
    <subcellularLocation>
        <location evidence="2">Cytoplasm</location>
    </subcellularLocation>
    <subcellularLocation>
        <location evidence="1">Nucleus</location>
    </subcellularLocation>
</comment>
<keyword evidence="4" id="KW-0539">Nucleus</keyword>
<accession>A0A8C5QXU9</accession>
<name>A0A8C5QXU9_9ANUR</name>
<dbReference type="Ensembl" id="ENSLLET00000045992.1">
    <property type="protein sequence ID" value="ENSLLEP00000044217.1"/>
    <property type="gene ID" value="ENSLLEG00000027916.1"/>
</dbReference>
<sequence>MTSPPPPGIAARHAPLLPPTSTSRPSQECAPNAATSNLRLARAGLGHPPPVISTRMRTGCRESRTIMKLGKSRYKEIVRFIATLKPTRQCMKRLMERFPCQSPSTLLSIFSQEYQKLMKKTHSRHHTTEAVEHYYSRYLKDVTENPSAPILLDLANEVDFSPALMARIILERFLQDQDGPAPSKPVLNSMLRDPSLIPDPVLANQVHQCIVNDCCNGPWVDSIKHSVGYEHEVLLREKLIERGLAFLDEDQLRNKGYDKTPDVILEVPIAVDGHVIHWIESKASFGDENSHSTYLQEQFWSYWNRLHGSCLRPLERSDSASTVPVGLTDPEIQGSKEPPASLAMGFPCLAGEIPICDVKARMHPFITVTVLVSPGAWQHRPRWPSAE</sequence>
<keyword evidence="8" id="KW-1185">Reference proteome</keyword>